<sequence length="98" mass="11071">MFSVLECHYCWLESRRVKWAGRPVRARALALPCGAWAPRSQHDTWQGLAWLCTRPTICVLEKADRLAFWLSVSLTPCSLKSARFPPPSLRSASRLSSA</sequence>
<gene>
    <name evidence="1" type="ORF">MRB53_000403</name>
</gene>
<dbReference type="Proteomes" id="UP001234297">
    <property type="component" value="Chromosome 1"/>
</dbReference>
<dbReference type="EMBL" id="CM056809">
    <property type="protein sequence ID" value="KAJ8647380.1"/>
    <property type="molecule type" value="Genomic_DNA"/>
</dbReference>
<evidence type="ECO:0000313" key="1">
    <source>
        <dbReference type="EMBL" id="KAJ8647380.1"/>
    </source>
</evidence>
<organism evidence="1 2">
    <name type="scientific">Persea americana</name>
    <name type="common">Avocado</name>
    <dbReference type="NCBI Taxonomy" id="3435"/>
    <lineage>
        <taxon>Eukaryota</taxon>
        <taxon>Viridiplantae</taxon>
        <taxon>Streptophyta</taxon>
        <taxon>Embryophyta</taxon>
        <taxon>Tracheophyta</taxon>
        <taxon>Spermatophyta</taxon>
        <taxon>Magnoliopsida</taxon>
        <taxon>Magnoliidae</taxon>
        <taxon>Laurales</taxon>
        <taxon>Lauraceae</taxon>
        <taxon>Persea</taxon>
    </lineage>
</organism>
<proteinExistence type="predicted"/>
<accession>A0ACC2MNS9</accession>
<comment type="caution">
    <text evidence="1">The sequence shown here is derived from an EMBL/GenBank/DDBJ whole genome shotgun (WGS) entry which is preliminary data.</text>
</comment>
<evidence type="ECO:0000313" key="2">
    <source>
        <dbReference type="Proteomes" id="UP001234297"/>
    </source>
</evidence>
<keyword evidence="2" id="KW-1185">Reference proteome</keyword>
<name>A0ACC2MNS9_PERAE</name>
<protein>
    <submittedName>
        <fullName evidence="1">Uncharacterized protein</fullName>
    </submittedName>
</protein>
<reference evidence="1 2" key="1">
    <citation type="journal article" date="2022" name="Hortic Res">
        <title>A haplotype resolved chromosomal level avocado genome allows analysis of novel avocado genes.</title>
        <authorList>
            <person name="Nath O."/>
            <person name="Fletcher S.J."/>
            <person name="Hayward A."/>
            <person name="Shaw L.M."/>
            <person name="Masouleh A.K."/>
            <person name="Furtado A."/>
            <person name="Henry R.J."/>
            <person name="Mitter N."/>
        </authorList>
    </citation>
    <scope>NUCLEOTIDE SEQUENCE [LARGE SCALE GENOMIC DNA]</scope>
    <source>
        <strain evidence="2">cv. Hass</strain>
    </source>
</reference>